<dbReference type="PANTHER" id="PTHR28083">
    <property type="entry name" value="GOOD FOR FULL DBP5 ACTIVITY PROTEIN 2"/>
    <property type="match status" value="1"/>
</dbReference>
<dbReference type="PANTHER" id="PTHR28083:SF1">
    <property type="entry name" value="GOOD FOR FULL DBP5 ACTIVITY PROTEIN 2"/>
    <property type="match status" value="1"/>
</dbReference>
<protein>
    <recommendedName>
        <fullName evidence="2">Gfd2/YDR514C-like C-terminal domain-containing protein</fullName>
    </recommendedName>
</protein>
<keyword evidence="4" id="KW-1185">Reference proteome</keyword>
<feature type="domain" description="Gfd2/YDR514C-like C-terminal" evidence="2">
    <location>
        <begin position="104"/>
        <end position="220"/>
    </location>
</feature>
<feature type="compositionally biased region" description="Basic residues" evidence="1">
    <location>
        <begin position="260"/>
        <end position="272"/>
    </location>
</feature>
<dbReference type="InterPro" id="IPR040151">
    <property type="entry name" value="Gfd2/YDR514C-like"/>
</dbReference>
<accession>A0A0U1LT05</accession>
<organism evidence="3 4">
    <name type="scientific">Talaromyces islandicus</name>
    <name type="common">Penicillium islandicum</name>
    <dbReference type="NCBI Taxonomy" id="28573"/>
    <lineage>
        <taxon>Eukaryota</taxon>
        <taxon>Fungi</taxon>
        <taxon>Dikarya</taxon>
        <taxon>Ascomycota</taxon>
        <taxon>Pezizomycotina</taxon>
        <taxon>Eurotiomycetes</taxon>
        <taxon>Eurotiomycetidae</taxon>
        <taxon>Eurotiales</taxon>
        <taxon>Trichocomaceae</taxon>
        <taxon>Talaromyces</taxon>
        <taxon>Talaromyces sect. Islandici</taxon>
    </lineage>
</organism>
<dbReference type="EMBL" id="CVMT01000002">
    <property type="protein sequence ID" value="CRG86385.1"/>
    <property type="molecule type" value="Genomic_DNA"/>
</dbReference>
<dbReference type="InterPro" id="IPR048519">
    <property type="entry name" value="Gfd2/YDR514C-like_C"/>
</dbReference>
<dbReference type="InterPro" id="IPR036397">
    <property type="entry name" value="RNaseH_sf"/>
</dbReference>
<dbReference type="GO" id="GO:0003676">
    <property type="term" value="F:nucleic acid binding"/>
    <property type="evidence" value="ECO:0007669"/>
    <property type="project" value="InterPro"/>
</dbReference>
<reference evidence="3 4" key="1">
    <citation type="submission" date="2015-04" db="EMBL/GenBank/DDBJ databases">
        <authorList>
            <person name="Syromyatnikov M.Y."/>
            <person name="Popov V.N."/>
        </authorList>
    </citation>
    <scope>NUCLEOTIDE SEQUENCE [LARGE SCALE GENOMIC DNA]</scope>
    <source>
        <strain evidence="3">WF-38-12</strain>
    </source>
</reference>
<sequence>MSKLIQRLRRKESRRKMKKLIPGNGLEFLQDVLGIGPKGEAKSHAVQNPLLVAIDFENLSNVQLGFSGREECQIGLALFDPEEALSLKESDSELPITTYNFVTGNASYSNKAAKKFLFGETKKIRPQEVTECLSNILSRSKEIILVGHAVENDIDCLEALGFDYEASAVAILDTQKIAVQTSIFPHAVALHELLEELRCPFAKLHSAGNDAHFALRALLLLATRCQTQASDNNFLERIRRTKILTRIAKGRLPGGISKPKQSKVTKPKQERKKIKWLSSSMQKLEPKKNNGLTRAMLKLFTGDKENHYVFN</sequence>
<dbReference type="SUPFAM" id="SSF53098">
    <property type="entry name" value="Ribonuclease H-like"/>
    <property type="match status" value="1"/>
</dbReference>
<dbReference type="AlphaFoldDB" id="A0A0U1LT05"/>
<evidence type="ECO:0000259" key="2">
    <source>
        <dbReference type="Pfam" id="PF21762"/>
    </source>
</evidence>
<evidence type="ECO:0000256" key="1">
    <source>
        <dbReference type="SAM" id="MobiDB-lite"/>
    </source>
</evidence>
<dbReference type="Proteomes" id="UP000054383">
    <property type="component" value="Unassembled WGS sequence"/>
</dbReference>
<feature type="region of interest" description="Disordered" evidence="1">
    <location>
        <begin position="251"/>
        <end position="272"/>
    </location>
</feature>
<gene>
    <name evidence="3" type="ORF">PISL3812_03391</name>
</gene>
<dbReference type="Gene3D" id="3.30.420.10">
    <property type="entry name" value="Ribonuclease H-like superfamily/Ribonuclease H"/>
    <property type="match status" value="1"/>
</dbReference>
<name>A0A0U1LT05_TALIS</name>
<dbReference type="GO" id="GO:0005634">
    <property type="term" value="C:nucleus"/>
    <property type="evidence" value="ECO:0007669"/>
    <property type="project" value="TreeGrafter"/>
</dbReference>
<proteinExistence type="predicted"/>
<dbReference type="InterPro" id="IPR012337">
    <property type="entry name" value="RNaseH-like_sf"/>
</dbReference>
<dbReference type="OrthoDB" id="5953249at2759"/>
<dbReference type="OMA" id="ICHDCEA"/>
<dbReference type="Pfam" id="PF21762">
    <property type="entry name" value="DEDDh_C"/>
    <property type="match status" value="1"/>
</dbReference>
<evidence type="ECO:0000313" key="4">
    <source>
        <dbReference type="Proteomes" id="UP000054383"/>
    </source>
</evidence>
<evidence type="ECO:0000313" key="3">
    <source>
        <dbReference type="EMBL" id="CRG86385.1"/>
    </source>
</evidence>